<evidence type="ECO:0000313" key="4">
    <source>
        <dbReference type="Proteomes" id="UP001652445"/>
    </source>
</evidence>
<sequence>MNALLYGLKVDFVTRNGHYMVLSADDGLNREQLSDFQVNMLLANKIPHLLDLQVEERDQQIKLYYNITGKKMLTQWLRMDNMSIKHFFSLLYAIVDIVGESNIYMLQEGRYVLKEDYIYCGEDLTDVHLTYIPKDTLAEKNAVSVDLQHLASRLIHKVSELSGSGYQEIMNYLMEESFNIPVFKQLLLKHRNRLGQAPIPKEHIQGTQQRDFVQAQPTAHATISHSLNTSNSSIGSTAAQQAKSSFTSSIGAPISAAPSTATTADPNPVLPSYTPPAFSPSWFEEDDQKEVDDKRKKFQIPALLVGFLVLCLVWKLYLDHPSEGWLFICVGLSVLVIDLVFIVLKIWMPGAKVAEAASWDSIHNELSQERQQLQASSGLQPFFNPIPAEYSHNNNNGVHNAGREADGLSGSRLESRLESLKQEPSADKETDSYYKSLDQHTTLLTPQDATVFLSASSLQLGVKAARPYLEWSLNGTTKVIKLEKFPFVLGRSGSGVDYGLEEPGVSRLHTELTLENGLYMMKDLGSRNGTLINGEILVPYRMYSLQEGDIVRIISTEFVFKMGS</sequence>
<protein>
    <submittedName>
        <fullName evidence="3">FHA domain-containing protein</fullName>
    </submittedName>
</protein>
<evidence type="ECO:0000313" key="3">
    <source>
        <dbReference type="EMBL" id="MCU6797975.1"/>
    </source>
</evidence>
<comment type="caution">
    <text evidence="3">The sequence shown here is derived from an EMBL/GenBank/DDBJ whole genome shotgun (WGS) entry which is preliminary data.</text>
</comment>
<keyword evidence="1" id="KW-0812">Transmembrane</keyword>
<dbReference type="InterPro" id="IPR050923">
    <property type="entry name" value="Cell_Proc_Reg/RNA_Proc"/>
</dbReference>
<dbReference type="Proteomes" id="UP001652445">
    <property type="component" value="Unassembled WGS sequence"/>
</dbReference>
<name>A0ABT2UTI3_9BACL</name>
<dbReference type="RefSeq" id="WP_262688659.1">
    <property type="nucleotide sequence ID" value="NZ_JAOQIO010000124.1"/>
</dbReference>
<gene>
    <name evidence="3" type="ORF">OB236_38205</name>
</gene>
<dbReference type="SMART" id="SM00240">
    <property type="entry name" value="FHA"/>
    <property type="match status" value="1"/>
</dbReference>
<keyword evidence="4" id="KW-1185">Reference proteome</keyword>
<dbReference type="Pfam" id="PF00498">
    <property type="entry name" value="FHA"/>
    <property type="match status" value="1"/>
</dbReference>
<evidence type="ECO:0000256" key="1">
    <source>
        <dbReference type="SAM" id="Phobius"/>
    </source>
</evidence>
<keyword evidence="1" id="KW-1133">Transmembrane helix</keyword>
<dbReference type="SUPFAM" id="SSF49879">
    <property type="entry name" value="SMAD/FHA domain"/>
    <property type="match status" value="1"/>
</dbReference>
<feature type="domain" description="FHA" evidence="2">
    <location>
        <begin position="487"/>
        <end position="537"/>
    </location>
</feature>
<dbReference type="Gene3D" id="2.60.200.20">
    <property type="match status" value="1"/>
</dbReference>
<proteinExistence type="predicted"/>
<dbReference type="InterPro" id="IPR045962">
    <property type="entry name" value="DUF6382"/>
</dbReference>
<dbReference type="InterPro" id="IPR000253">
    <property type="entry name" value="FHA_dom"/>
</dbReference>
<dbReference type="PANTHER" id="PTHR23308">
    <property type="entry name" value="NUCLEAR INHIBITOR OF PROTEIN PHOSPHATASE-1"/>
    <property type="match status" value="1"/>
</dbReference>
<dbReference type="PROSITE" id="PS50006">
    <property type="entry name" value="FHA_DOMAIN"/>
    <property type="match status" value="1"/>
</dbReference>
<feature type="transmembrane region" description="Helical" evidence="1">
    <location>
        <begin position="324"/>
        <end position="344"/>
    </location>
</feature>
<dbReference type="EMBL" id="JAOQIO010000124">
    <property type="protein sequence ID" value="MCU6797975.1"/>
    <property type="molecule type" value="Genomic_DNA"/>
</dbReference>
<accession>A0ABT2UTI3</accession>
<reference evidence="3 4" key="1">
    <citation type="submission" date="2022-09" db="EMBL/GenBank/DDBJ databases">
        <authorList>
            <person name="Han X.L."/>
            <person name="Wang Q."/>
            <person name="Lu T."/>
        </authorList>
    </citation>
    <scope>NUCLEOTIDE SEQUENCE [LARGE SCALE GENOMIC DNA]</scope>
    <source>
        <strain evidence="3 4">WQ 127069</strain>
    </source>
</reference>
<dbReference type="InterPro" id="IPR008984">
    <property type="entry name" value="SMAD_FHA_dom_sf"/>
</dbReference>
<evidence type="ECO:0000259" key="2">
    <source>
        <dbReference type="PROSITE" id="PS50006"/>
    </source>
</evidence>
<organism evidence="3 4">
    <name type="scientific">Paenibacillus baimaensis</name>
    <dbReference type="NCBI Taxonomy" id="2982185"/>
    <lineage>
        <taxon>Bacteria</taxon>
        <taxon>Bacillati</taxon>
        <taxon>Bacillota</taxon>
        <taxon>Bacilli</taxon>
        <taxon>Bacillales</taxon>
        <taxon>Paenibacillaceae</taxon>
        <taxon>Paenibacillus</taxon>
    </lineage>
</organism>
<dbReference type="Pfam" id="PF19909">
    <property type="entry name" value="DUF6382"/>
    <property type="match status" value="1"/>
</dbReference>
<feature type="transmembrane region" description="Helical" evidence="1">
    <location>
        <begin position="298"/>
        <end position="318"/>
    </location>
</feature>
<keyword evidence="1" id="KW-0472">Membrane</keyword>
<dbReference type="CDD" id="cd00060">
    <property type="entry name" value="FHA"/>
    <property type="match status" value="1"/>
</dbReference>